<sequence length="375" mass="40305">MSSLNIKSFSELVNEQIIGIQARAVKLVDFSIGSILRSLAESNAGVASWLQQLVVRLLVTTRASTCSGEDLDSWMADFSFSRLSAVQASGMVTFSRFTATHPALIPAGTKVRTMDGTQIYTVISDSRMTSFDSGQKGYALPAHEASVEVPVRATRAGAAGNVLAGTVTVIVGTVAFIDAVTNAQAFTGGKNAETDDDFRERFTKWFTSLSKATKEAIEFALLHIQNGVSYTLTENVSYDGHPQPGYFYAVVDDGSGKPSGAFIQRAYIAIENTRGFTVSFGVFSPVVIRADVSMTIKTESPEHHAEVLGLVKRAVEEYINSLTLGQLLAYTKLINLAYAASPMVINITSMKLNKETADLPATAKEVIRAGTIEVC</sequence>
<dbReference type="EMBL" id="RCNL01000002">
    <property type="protein sequence ID" value="TXL79784.1"/>
    <property type="molecule type" value="Genomic_DNA"/>
</dbReference>
<comment type="caution">
    <text evidence="2">The sequence shown here is derived from an EMBL/GenBank/DDBJ whole genome shotgun (WGS) entry which is preliminary data.</text>
</comment>
<dbReference type="InterPro" id="IPR006949">
    <property type="entry name" value="Barrel_Baseplate_J-like"/>
</dbReference>
<organism evidence="2 3">
    <name type="scientific">Pantoea vagans</name>
    <dbReference type="NCBI Taxonomy" id="470934"/>
    <lineage>
        <taxon>Bacteria</taxon>
        <taxon>Pseudomonadati</taxon>
        <taxon>Pseudomonadota</taxon>
        <taxon>Gammaproteobacteria</taxon>
        <taxon>Enterobacterales</taxon>
        <taxon>Erwiniaceae</taxon>
        <taxon>Pantoea</taxon>
    </lineage>
</organism>
<dbReference type="PANTHER" id="PTHR37829:SF3">
    <property type="entry name" value="PROTEIN JAYE-RELATED"/>
    <property type="match status" value="1"/>
</dbReference>
<accession>A0ABY3LHT8</accession>
<evidence type="ECO:0000313" key="3">
    <source>
        <dbReference type="Proteomes" id="UP000426772"/>
    </source>
</evidence>
<name>A0ABY3LHT8_9GAMM</name>
<evidence type="ECO:0000259" key="1">
    <source>
        <dbReference type="Pfam" id="PF04865"/>
    </source>
</evidence>
<reference evidence="2 3" key="1">
    <citation type="submission" date="2018-10" db="EMBL/GenBank/DDBJ databases">
        <title>Draft genome sequence of Pantoea vagans isolated from corpses of the sugarcane aphid Melanaphis sacchari Zehntner.</title>
        <authorList>
            <person name="Toledo E."/>
            <person name="Pena G."/>
            <person name="Lozano L."/>
        </authorList>
    </citation>
    <scope>NUCLEOTIDE SEQUENCE [LARGE SCALE GENOMIC DNA]</scope>
    <source>
        <strain evidence="2 3">ET-90</strain>
    </source>
</reference>
<proteinExistence type="predicted"/>
<evidence type="ECO:0000313" key="2">
    <source>
        <dbReference type="EMBL" id="TXL79784.1"/>
    </source>
</evidence>
<feature type="domain" description="Baseplate protein J-like barrel" evidence="1">
    <location>
        <begin position="96"/>
        <end position="189"/>
    </location>
</feature>
<dbReference type="Pfam" id="PF04865">
    <property type="entry name" value="Baseplate_J"/>
    <property type="match status" value="1"/>
</dbReference>
<dbReference type="Proteomes" id="UP000426772">
    <property type="component" value="Unassembled WGS sequence"/>
</dbReference>
<dbReference type="PANTHER" id="PTHR37829">
    <property type="entry name" value="PHAGE-LIKE ELEMENT PBSX PROTEIN XKDT"/>
    <property type="match status" value="1"/>
</dbReference>
<dbReference type="InterPro" id="IPR052399">
    <property type="entry name" value="Phage_Baseplate_Assmbl_Protein"/>
</dbReference>
<protein>
    <submittedName>
        <fullName evidence="2">Baseplate protein</fullName>
    </submittedName>
</protein>
<dbReference type="RefSeq" id="WP_147788739.1">
    <property type="nucleotide sequence ID" value="NZ_RCNL01000002.1"/>
</dbReference>
<keyword evidence="3" id="KW-1185">Reference proteome</keyword>
<gene>
    <name evidence="2" type="ORF">D9O29_05800</name>
</gene>